<dbReference type="EMBL" id="CP054491">
    <property type="protein sequence ID" value="QKQ24983.1"/>
    <property type="molecule type" value="Genomic_DNA"/>
</dbReference>
<reference evidence="2 3" key="1">
    <citation type="submission" date="2020-05" db="EMBL/GenBank/DDBJ databases">
        <title>Horizontal transmission and recombination maintain forever young bacterial symbiont genomes.</title>
        <authorList>
            <person name="Russell S.L."/>
            <person name="Pepper-Tunick E."/>
            <person name="Svedberg J."/>
            <person name="Byrne A."/>
            <person name="Ruelas Castillo J."/>
            <person name="Vollmers C."/>
            <person name="Beinart R.A."/>
            <person name="Corbett-Detig R."/>
        </authorList>
    </citation>
    <scope>NUCLEOTIDE SEQUENCE [LARGE SCALE GENOMIC DNA]</scope>
    <source>
        <strain evidence="2">Santa_Monica_outfall</strain>
    </source>
</reference>
<name>A0A6N0HRL0_9GAMM</name>
<proteinExistence type="predicted"/>
<dbReference type="AlphaFoldDB" id="A0A6N0HRL0"/>
<keyword evidence="3" id="KW-1185">Reference proteome</keyword>
<gene>
    <name evidence="2" type="ORF">HUE57_00795</name>
</gene>
<sequence length="107" mass="12531">MKIAGKSKDDRNLEHAISYFTVIDTYNPVSLAHRSLYQGMDGMFALLPYKEQLAKYHQKEGRNVWEYSLDLNDYERTLINLHLWELKGFHQPTLTAMESEVRAVSPR</sequence>
<evidence type="ECO:0000313" key="2">
    <source>
        <dbReference type="EMBL" id="QKQ24983.1"/>
    </source>
</evidence>
<evidence type="ECO:0000259" key="1">
    <source>
        <dbReference type="Pfam" id="PF13387"/>
    </source>
</evidence>
<feature type="domain" description="Lnb N-terminal periplasmic" evidence="1">
    <location>
        <begin position="7"/>
        <end position="88"/>
    </location>
</feature>
<dbReference type="Pfam" id="PF13387">
    <property type="entry name" value="Lnb_N"/>
    <property type="match status" value="1"/>
</dbReference>
<dbReference type="RefSeq" id="WP_174672526.1">
    <property type="nucleotide sequence ID" value="NZ_CP054491.1"/>
</dbReference>
<dbReference type="KEGG" id="rev:HUE57_00795"/>
<accession>A0A6N0HRL0</accession>
<evidence type="ECO:0000313" key="3">
    <source>
        <dbReference type="Proteomes" id="UP000509658"/>
    </source>
</evidence>
<dbReference type="InterPro" id="IPR025178">
    <property type="entry name" value="Lnb_N"/>
</dbReference>
<dbReference type="Proteomes" id="UP000509658">
    <property type="component" value="Chromosome"/>
</dbReference>
<protein>
    <submittedName>
        <fullName evidence="2">DUF4105 domain-containing protein</fullName>
    </submittedName>
</protein>
<organism evidence="2 3">
    <name type="scientific">Candidatus Reidiella endopervernicosa</name>
    <dbReference type="NCBI Taxonomy" id="2738883"/>
    <lineage>
        <taxon>Bacteria</taxon>
        <taxon>Pseudomonadati</taxon>
        <taxon>Pseudomonadota</taxon>
        <taxon>Gammaproteobacteria</taxon>
        <taxon>Candidatus Reidiella</taxon>
    </lineage>
</organism>